<evidence type="ECO:0000259" key="1">
    <source>
        <dbReference type="Pfam" id="PF12937"/>
    </source>
</evidence>
<dbReference type="InterPro" id="IPR001810">
    <property type="entry name" value="F-box_dom"/>
</dbReference>
<feature type="domain" description="F-box" evidence="1">
    <location>
        <begin position="10"/>
        <end position="45"/>
    </location>
</feature>
<dbReference type="SUPFAM" id="SSF81383">
    <property type="entry name" value="F-box domain"/>
    <property type="match status" value="1"/>
</dbReference>
<dbReference type="Proteomes" id="UP001148786">
    <property type="component" value="Unassembled WGS sequence"/>
</dbReference>
<evidence type="ECO:0000313" key="2">
    <source>
        <dbReference type="EMBL" id="KAJ3494512.1"/>
    </source>
</evidence>
<reference evidence="2" key="1">
    <citation type="submission" date="2022-07" db="EMBL/GenBank/DDBJ databases">
        <title>Genome Sequence of Agrocybe chaxingu.</title>
        <authorList>
            <person name="Buettner E."/>
        </authorList>
    </citation>
    <scope>NUCLEOTIDE SEQUENCE</scope>
    <source>
        <strain evidence="2">MP-N11</strain>
    </source>
</reference>
<gene>
    <name evidence="2" type="ORF">NLJ89_g10791</name>
</gene>
<dbReference type="Pfam" id="PF12937">
    <property type="entry name" value="F-box-like"/>
    <property type="match status" value="1"/>
</dbReference>
<protein>
    <recommendedName>
        <fullName evidence="1">F-box domain-containing protein</fullName>
    </recommendedName>
</protein>
<accession>A0A9W8JR41</accession>
<organism evidence="2 3">
    <name type="scientific">Agrocybe chaxingu</name>
    <dbReference type="NCBI Taxonomy" id="84603"/>
    <lineage>
        <taxon>Eukaryota</taxon>
        <taxon>Fungi</taxon>
        <taxon>Dikarya</taxon>
        <taxon>Basidiomycota</taxon>
        <taxon>Agaricomycotina</taxon>
        <taxon>Agaricomycetes</taxon>
        <taxon>Agaricomycetidae</taxon>
        <taxon>Agaricales</taxon>
        <taxon>Agaricineae</taxon>
        <taxon>Strophariaceae</taxon>
        <taxon>Agrocybe</taxon>
    </lineage>
</organism>
<name>A0A9W8JR41_9AGAR</name>
<evidence type="ECO:0000313" key="3">
    <source>
        <dbReference type="Proteomes" id="UP001148786"/>
    </source>
</evidence>
<sequence length="375" mass="43219">MMEVAQDQRHIPVELLIAFFDHLEKDRESLATCGLVCRTWLALTRYRVFSHLHLNQRLADSIINEVPDLFSSPLSSISPLVTNIKILLSTAREIRLLAPYLKPLKQVKKLYIGRDSLFFRATNNFPVKLLAECFSNITSLEVAFDFRSFAQLSSLVCAFPRLEELHFRSLWEGPATSTAHQQPLRVLPRSLKTLEISVYTKHTLEWIMSLEEIPSIADLSLEVDNFETSQVNEFLKLQGANIRRLLWKCGYQSEFTPPGHNTPAVTPDLQWNTSLEKLDIAILYAPDVRPYSSLVQDLLQSLNSKPLREVSIRQYYPFDESWTNVDKLLSELTSPHFQQVSLFSNATREDVLRYFPCCQEKEIIRVVYMNPDVVL</sequence>
<dbReference type="InterPro" id="IPR032675">
    <property type="entry name" value="LRR_dom_sf"/>
</dbReference>
<proteinExistence type="predicted"/>
<dbReference type="AlphaFoldDB" id="A0A9W8JR41"/>
<dbReference type="Gene3D" id="3.80.10.10">
    <property type="entry name" value="Ribonuclease Inhibitor"/>
    <property type="match status" value="1"/>
</dbReference>
<comment type="caution">
    <text evidence="2">The sequence shown here is derived from an EMBL/GenBank/DDBJ whole genome shotgun (WGS) entry which is preliminary data.</text>
</comment>
<dbReference type="InterPro" id="IPR036047">
    <property type="entry name" value="F-box-like_dom_sf"/>
</dbReference>
<keyword evidence="3" id="KW-1185">Reference proteome</keyword>
<dbReference type="EMBL" id="JANKHO010002122">
    <property type="protein sequence ID" value="KAJ3494512.1"/>
    <property type="molecule type" value="Genomic_DNA"/>
</dbReference>
<dbReference type="OrthoDB" id="2789810at2759"/>